<keyword evidence="2" id="KW-1003">Cell membrane</keyword>
<comment type="caution">
    <text evidence="10">The sequence shown here is derived from an EMBL/GenBank/DDBJ whole genome shotgun (WGS) entry which is preliminary data.</text>
</comment>
<feature type="transmembrane region" description="Helical" evidence="7">
    <location>
        <begin position="768"/>
        <end position="790"/>
    </location>
</feature>
<dbReference type="Proteomes" id="UP001620339">
    <property type="component" value="Unassembled WGS sequence"/>
</dbReference>
<feature type="domain" description="ABC3 transporter permease C-terminal" evidence="8">
    <location>
        <begin position="271"/>
        <end position="389"/>
    </location>
</feature>
<dbReference type="EMBL" id="JADIKK010000008">
    <property type="protein sequence ID" value="MFK2877554.1"/>
    <property type="molecule type" value="Genomic_DNA"/>
</dbReference>
<evidence type="ECO:0000256" key="7">
    <source>
        <dbReference type="SAM" id="Phobius"/>
    </source>
</evidence>
<comment type="subcellular location">
    <subcellularLocation>
        <location evidence="1">Cell membrane</location>
        <topology evidence="1">Multi-pass membrane protein</topology>
    </subcellularLocation>
</comment>
<dbReference type="Pfam" id="PF12704">
    <property type="entry name" value="MacB_PCD"/>
    <property type="match status" value="2"/>
</dbReference>
<comment type="similarity">
    <text evidence="6">Belongs to the ABC-4 integral membrane protein family.</text>
</comment>
<dbReference type="InterPro" id="IPR017800">
    <property type="entry name" value="ADOP"/>
</dbReference>
<feature type="transmembrane region" description="Helical" evidence="7">
    <location>
        <begin position="737"/>
        <end position="756"/>
    </location>
</feature>
<evidence type="ECO:0000256" key="1">
    <source>
        <dbReference type="ARBA" id="ARBA00004651"/>
    </source>
</evidence>
<name>A0ABW8J5T6_9GAMM</name>
<dbReference type="RefSeq" id="WP_404613818.1">
    <property type="nucleotide sequence ID" value="NZ_JADIKK010000008.1"/>
</dbReference>
<feature type="transmembrane region" description="Helical" evidence="7">
    <location>
        <begin position="414"/>
        <end position="436"/>
    </location>
</feature>
<dbReference type="InterPro" id="IPR003838">
    <property type="entry name" value="ABC3_permease_C"/>
</dbReference>
<feature type="transmembrane region" description="Helical" evidence="7">
    <location>
        <begin position="681"/>
        <end position="706"/>
    </location>
</feature>
<evidence type="ECO:0000259" key="8">
    <source>
        <dbReference type="Pfam" id="PF02687"/>
    </source>
</evidence>
<keyword evidence="5 7" id="KW-0472">Membrane</keyword>
<proteinExistence type="inferred from homology"/>
<dbReference type="NCBIfam" id="TIGR03434">
    <property type="entry name" value="ADOP"/>
    <property type="match status" value="1"/>
</dbReference>
<evidence type="ECO:0000256" key="5">
    <source>
        <dbReference type="ARBA" id="ARBA00023136"/>
    </source>
</evidence>
<accession>A0ABW8J5T6</accession>
<evidence type="ECO:0000259" key="9">
    <source>
        <dbReference type="Pfam" id="PF12704"/>
    </source>
</evidence>
<feature type="domain" description="MacB-like periplasmic core" evidence="9">
    <location>
        <begin position="420"/>
        <end position="640"/>
    </location>
</feature>
<evidence type="ECO:0000256" key="4">
    <source>
        <dbReference type="ARBA" id="ARBA00022989"/>
    </source>
</evidence>
<evidence type="ECO:0000256" key="2">
    <source>
        <dbReference type="ARBA" id="ARBA00022475"/>
    </source>
</evidence>
<gene>
    <name evidence="10" type="ORF">ISP25_10785</name>
</gene>
<dbReference type="PANTHER" id="PTHR30572:SF4">
    <property type="entry name" value="ABC TRANSPORTER PERMEASE YTRF"/>
    <property type="match status" value="1"/>
</dbReference>
<dbReference type="InterPro" id="IPR025857">
    <property type="entry name" value="MacB_PCD"/>
</dbReference>
<dbReference type="Pfam" id="PF02687">
    <property type="entry name" value="FtsX"/>
    <property type="match status" value="2"/>
</dbReference>
<evidence type="ECO:0000256" key="6">
    <source>
        <dbReference type="ARBA" id="ARBA00038076"/>
    </source>
</evidence>
<feature type="domain" description="ABC3 transporter permease C-terminal" evidence="8">
    <location>
        <begin position="685"/>
        <end position="797"/>
    </location>
</feature>
<dbReference type="PANTHER" id="PTHR30572">
    <property type="entry name" value="MEMBRANE COMPONENT OF TRANSPORTER-RELATED"/>
    <property type="match status" value="1"/>
</dbReference>
<feature type="transmembrane region" description="Helical" evidence="7">
    <location>
        <begin position="263"/>
        <end position="285"/>
    </location>
</feature>
<feature type="transmembrane region" description="Helical" evidence="7">
    <location>
        <begin position="20"/>
        <end position="41"/>
    </location>
</feature>
<evidence type="ECO:0000313" key="10">
    <source>
        <dbReference type="EMBL" id="MFK2877554.1"/>
    </source>
</evidence>
<keyword evidence="11" id="KW-1185">Reference proteome</keyword>
<sequence>MIVREFREAWRRLTRRPGYALLSVAVLGVGLGITLFLFSVVDTMVLQPLPFPHADRLMAVGDVPDNGNGIGNIDSDQYLLLRGHLRSVDALGAYTEVGVNLDQERGATYRNGTRFTASMMDMLGVKPILGRAFTAADDAQGAAPVVLLGETLWRHDFRADPNIVGRSVRIDGSWATVVGVLPAGFDFPQDSELWMPLQLGIGQHRSLSGVARLAPGVSLAQARAELATKASELRRALPVEQRVRASTIKPLALSFTPEDTRGWLWLMLGAGGLVLLLACVNVANLQMVQTLNRRHELALRSALGGGRARLMAGALVESLLLSVASLALAWPIMRGAVRWLQVSFAATDNPLPSAYRFDADGWMLLFAFSVAVLSTAVVGLIPAWRAARADLQDALRDGSKGSSGGFGKATRTMVVAQVALTVVLLVGAGMFVRVLVGLMTQSPVGAAHAANVLTAQFAMPRAEYPHDAQRIRFLETLVERLRSEPGVVDATASNTIPSTMLGSREDVALPGQGQPSDGWPQAEMGIVDAHFLDTYGVHLREGRFFDARDRAGSQRVAVIDAKMAAALWPGDDPLNRTLVLYPGKPQAETVTIVGVIEPLQLASALSKSQPGLLLPLLQAAGASPMDRVGVSVRTHADAATWTRHLIETAHAVDPQVAVFEVYSQAAAMAMSRTNLVVLTDIFSALGLVALLLAGAGLYGMLAFSVAQRTRELGIRRAIGAGHGAIVRTVARQLAWQLGLGLGIGLLLAIPWSGMLAEPGLHTRAHDPAVFVPVLLLVLGVSAFAALVPLLRALRVDPAVALRYE</sequence>
<keyword evidence="4 7" id="KW-1133">Transmembrane helix</keyword>
<feature type="transmembrane region" description="Helical" evidence="7">
    <location>
        <begin position="362"/>
        <end position="384"/>
    </location>
</feature>
<protein>
    <submittedName>
        <fullName evidence="10">ABC transporter permease</fullName>
    </submittedName>
</protein>
<dbReference type="InterPro" id="IPR050250">
    <property type="entry name" value="Macrolide_Exporter_MacB"/>
</dbReference>
<evidence type="ECO:0000256" key="3">
    <source>
        <dbReference type="ARBA" id="ARBA00022692"/>
    </source>
</evidence>
<reference evidence="10 11" key="1">
    <citation type="submission" date="2020-10" db="EMBL/GenBank/DDBJ databases">
        <title>Phylogeny of dyella-like bacteria.</title>
        <authorList>
            <person name="Fu J."/>
        </authorList>
    </citation>
    <scope>NUCLEOTIDE SEQUENCE [LARGE SCALE GENOMIC DNA]</scope>
    <source>
        <strain evidence="10 11">KACC 19113</strain>
    </source>
</reference>
<keyword evidence="3 7" id="KW-0812">Transmembrane</keyword>
<evidence type="ECO:0000313" key="11">
    <source>
        <dbReference type="Proteomes" id="UP001620339"/>
    </source>
</evidence>
<organism evidence="10 11">
    <name type="scientific">Rhodanobacter hydrolyticus</name>
    <dbReference type="NCBI Taxonomy" id="2250595"/>
    <lineage>
        <taxon>Bacteria</taxon>
        <taxon>Pseudomonadati</taxon>
        <taxon>Pseudomonadota</taxon>
        <taxon>Gammaproteobacteria</taxon>
        <taxon>Lysobacterales</taxon>
        <taxon>Rhodanobacteraceae</taxon>
        <taxon>Rhodanobacter</taxon>
    </lineage>
</organism>
<feature type="domain" description="MacB-like periplasmic core" evidence="9">
    <location>
        <begin position="21"/>
        <end position="227"/>
    </location>
</feature>
<feature type="transmembrane region" description="Helical" evidence="7">
    <location>
        <begin position="310"/>
        <end position="333"/>
    </location>
</feature>